<dbReference type="AlphaFoldDB" id="A0A426ZK54"/>
<comment type="caution">
    <text evidence="2">The sequence shown here is derived from an EMBL/GenBank/DDBJ whole genome shotgun (WGS) entry which is preliminary data.</text>
</comment>
<sequence length="249" mass="28309">MLPRPRPLRSTHSNSKNHKLPLSKNVLLFQTPGRLAPTGPHSFSSRQDRSAKQPLTSPNAEAATSASDENLLFRTLITSSPSRSLLGVQDERMRRGTIRKRRWRELVDRNPRRERSSNGRSYRERSVSLRSLSLSLLLRLIMPTSPLASVTADTNLSNHISTRDESLEFADMASSYRRLLLFRHQIVARKSFTYLRHRPSSLFCCIYFPWSNVLSTHSSFTLVYLPGVPQATRLFSISNSGVKAGKFKE</sequence>
<proteinExistence type="predicted"/>
<gene>
    <name evidence="2" type="ORF">B296_00032081</name>
</gene>
<organism evidence="2 3">
    <name type="scientific">Ensete ventricosum</name>
    <name type="common">Abyssinian banana</name>
    <name type="synonym">Musa ensete</name>
    <dbReference type="NCBI Taxonomy" id="4639"/>
    <lineage>
        <taxon>Eukaryota</taxon>
        <taxon>Viridiplantae</taxon>
        <taxon>Streptophyta</taxon>
        <taxon>Embryophyta</taxon>
        <taxon>Tracheophyta</taxon>
        <taxon>Spermatophyta</taxon>
        <taxon>Magnoliopsida</taxon>
        <taxon>Liliopsida</taxon>
        <taxon>Zingiberales</taxon>
        <taxon>Musaceae</taxon>
        <taxon>Ensete</taxon>
    </lineage>
</organism>
<dbReference type="Proteomes" id="UP000287651">
    <property type="component" value="Unassembled WGS sequence"/>
</dbReference>
<dbReference type="EMBL" id="AMZH03006224">
    <property type="protein sequence ID" value="RRT64366.1"/>
    <property type="molecule type" value="Genomic_DNA"/>
</dbReference>
<evidence type="ECO:0000313" key="3">
    <source>
        <dbReference type="Proteomes" id="UP000287651"/>
    </source>
</evidence>
<name>A0A426ZK54_ENSVE</name>
<feature type="region of interest" description="Disordered" evidence="1">
    <location>
        <begin position="1"/>
        <end position="65"/>
    </location>
</feature>
<protein>
    <submittedName>
        <fullName evidence="2">Uncharacterized protein</fullName>
    </submittedName>
</protein>
<evidence type="ECO:0000256" key="1">
    <source>
        <dbReference type="SAM" id="MobiDB-lite"/>
    </source>
</evidence>
<reference evidence="2 3" key="1">
    <citation type="journal article" date="2014" name="Agronomy (Basel)">
        <title>A Draft Genome Sequence for Ensete ventricosum, the Drought-Tolerant Tree Against Hunger.</title>
        <authorList>
            <person name="Harrison J."/>
            <person name="Moore K.A."/>
            <person name="Paszkiewicz K."/>
            <person name="Jones T."/>
            <person name="Grant M."/>
            <person name="Ambacheew D."/>
            <person name="Muzemil S."/>
            <person name="Studholme D.J."/>
        </authorList>
    </citation>
    <scope>NUCLEOTIDE SEQUENCE [LARGE SCALE GENOMIC DNA]</scope>
</reference>
<accession>A0A426ZK54</accession>
<evidence type="ECO:0000313" key="2">
    <source>
        <dbReference type="EMBL" id="RRT64366.1"/>
    </source>
</evidence>
<feature type="compositionally biased region" description="Polar residues" evidence="1">
    <location>
        <begin position="53"/>
        <end position="65"/>
    </location>
</feature>